<dbReference type="AlphaFoldDB" id="A0A645E321"/>
<dbReference type="InterPro" id="IPR042100">
    <property type="entry name" value="Bug_dom1"/>
</dbReference>
<dbReference type="Gene3D" id="3.40.190.10">
    <property type="entry name" value="Periplasmic binding protein-like II"/>
    <property type="match status" value="1"/>
</dbReference>
<name>A0A645E321_9ZZZZ</name>
<dbReference type="Pfam" id="PF03401">
    <property type="entry name" value="TctC"/>
    <property type="match status" value="1"/>
</dbReference>
<dbReference type="PIRSF" id="PIRSF017082">
    <property type="entry name" value="YflP"/>
    <property type="match status" value="1"/>
</dbReference>
<evidence type="ECO:0000313" key="1">
    <source>
        <dbReference type="EMBL" id="MPM94962.1"/>
    </source>
</evidence>
<dbReference type="Gene3D" id="3.40.190.150">
    <property type="entry name" value="Bordetella uptake gene, domain 1"/>
    <property type="match status" value="1"/>
</dbReference>
<dbReference type="PANTHER" id="PTHR42928:SF5">
    <property type="entry name" value="BLR1237 PROTEIN"/>
    <property type="match status" value="1"/>
</dbReference>
<evidence type="ECO:0008006" key="2">
    <source>
        <dbReference type="Google" id="ProtNLM"/>
    </source>
</evidence>
<dbReference type="EMBL" id="VSSQ01041508">
    <property type="protein sequence ID" value="MPM94962.1"/>
    <property type="molecule type" value="Genomic_DNA"/>
</dbReference>
<reference evidence="1" key="1">
    <citation type="submission" date="2019-08" db="EMBL/GenBank/DDBJ databases">
        <authorList>
            <person name="Kucharzyk K."/>
            <person name="Murdoch R.W."/>
            <person name="Higgins S."/>
            <person name="Loffler F."/>
        </authorList>
    </citation>
    <scope>NUCLEOTIDE SEQUENCE</scope>
</reference>
<dbReference type="InterPro" id="IPR005064">
    <property type="entry name" value="BUG"/>
</dbReference>
<organism evidence="1">
    <name type="scientific">bioreactor metagenome</name>
    <dbReference type="NCBI Taxonomy" id="1076179"/>
    <lineage>
        <taxon>unclassified sequences</taxon>
        <taxon>metagenomes</taxon>
        <taxon>ecological metagenomes</taxon>
    </lineage>
</organism>
<accession>A0A645E321</accession>
<proteinExistence type="predicted"/>
<dbReference type="PANTHER" id="PTHR42928">
    <property type="entry name" value="TRICARBOXYLATE-BINDING PROTEIN"/>
    <property type="match status" value="1"/>
</dbReference>
<gene>
    <name evidence="1" type="ORF">SDC9_142111</name>
</gene>
<protein>
    <recommendedName>
        <fullName evidence="2">Tripartite tricarboxylate transporter family receptor</fullName>
    </recommendedName>
</protein>
<sequence>MNILKRLKIAASALLLVATSQSSLANSPSPIKLLVGFVPGGTSDAVARMLADELRVELGRNVIVENKPGAGGRIAAQALMSAPQDGTTYLFSPDSWAIFPTILVSASTLRYNYLEDMAPVARVISYPLGLYASPSIGAKDLKEYVELAKKDPALTLYASAGAGSITEFLGVVMTKEFGVKMTVVPFKGAGDVKTAVLGSQAPVGIMAPGDIFQYVADGRVVPLGFMTQKRWSVLPTVPTMKEQGFNVTQGEAFMGLWSTKKTPADERKKMEDAVRKVLSKPAFKTRVLHSNLSPDFATGDEMDKQVRSLIHFWKPVVEQSGFKP</sequence>
<comment type="caution">
    <text evidence="1">The sequence shown here is derived from an EMBL/GenBank/DDBJ whole genome shotgun (WGS) entry which is preliminary data.</text>
</comment>